<evidence type="ECO:0000256" key="5">
    <source>
        <dbReference type="ARBA" id="ARBA00022553"/>
    </source>
</evidence>
<feature type="domain" description="Response regulatory" evidence="15">
    <location>
        <begin position="526"/>
        <end position="641"/>
    </location>
</feature>
<feature type="modified residue" description="4-aspartylphosphate" evidence="12">
    <location>
        <position position="57"/>
    </location>
</feature>
<evidence type="ECO:0000256" key="1">
    <source>
        <dbReference type="ARBA" id="ARBA00000085"/>
    </source>
</evidence>
<dbReference type="InterPro" id="IPR004358">
    <property type="entry name" value="Sig_transdc_His_kin-like_C"/>
</dbReference>
<dbReference type="CDD" id="cd17546">
    <property type="entry name" value="REC_hyHK_CKI1_RcsC-like"/>
    <property type="match status" value="1"/>
</dbReference>
<evidence type="ECO:0000313" key="16">
    <source>
        <dbReference type="EMBL" id="BAX80054.1"/>
    </source>
</evidence>
<dbReference type="SUPFAM" id="SSF47384">
    <property type="entry name" value="Homodimeric domain of signal transducing histidine kinase"/>
    <property type="match status" value="1"/>
</dbReference>
<dbReference type="Pfam" id="PF00072">
    <property type="entry name" value="Response_reg"/>
    <property type="match status" value="2"/>
</dbReference>
<dbReference type="SUPFAM" id="SSF55874">
    <property type="entry name" value="ATPase domain of HSP90 chaperone/DNA topoisomerase II/histidine kinase"/>
    <property type="match status" value="1"/>
</dbReference>
<proteinExistence type="predicted"/>
<dbReference type="GO" id="GO:0005886">
    <property type="term" value="C:plasma membrane"/>
    <property type="evidence" value="ECO:0007669"/>
    <property type="project" value="UniProtKB-SubCell"/>
</dbReference>
<dbReference type="InterPro" id="IPR003661">
    <property type="entry name" value="HisK_dim/P_dom"/>
</dbReference>
<name>A0A1Y1CI99_9BACT</name>
<dbReference type="InterPro" id="IPR003594">
    <property type="entry name" value="HATPase_dom"/>
</dbReference>
<reference evidence="17" key="2">
    <citation type="journal article" date="2020" name="Antonie Van Leeuwenhoek">
        <title>Labilibaculum antarcticum sp. nov., a novel facultative anaerobic, psychrotorelant bacterium isolated from marine sediment of Antarctica.</title>
        <authorList>
            <person name="Watanabe M."/>
            <person name="Kojima H."/>
            <person name="Fukui M."/>
        </authorList>
    </citation>
    <scope>NUCLEOTIDE SEQUENCE [LARGE SCALE GENOMIC DNA]</scope>
    <source>
        <strain evidence="17">SPP2</strain>
    </source>
</reference>
<dbReference type="GO" id="GO:0000155">
    <property type="term" value="F:phosphorelay sensor kinase activity"/>
    <property type="evidence" value="ECO:0007669"/>
    <property type="project" value="InterPro"/>
</dbReference>
<dbReference type="Pfam" id="PF00512">
    <property type="entry name" value="HisKA"/>
    <property type="match status" value="1"/>
</dbReference>
<keyword evidence="5 12" id="KW-0597">Phosphoprotein</keyword>
<dbReference type="Gene3D" id="3.40.50.2300">
    <property type="match status" value="2"/>
</dbReference>
<evidence type="ECO:0000256" key="3">
    <source>
        <dbReference type="ARBA" id="ARBA00012438"/>
    </source>
</evidence>
<dbReference type="InterPro" id="IPR036890">
    <property type="entry name" value="HATPase_C_sf"/>
</dbReference>
<dbReference type="Proteomes" id="UP000218267">
    <property type="component" value="Chromosome"/>
</dbReference>
<keyword evidence="17" id="KW-1185">Reference proteome</keyword>
<dbReference type="InterPro" id="IPR001789">
    <property type="entry name" value="Sig_transdc_resp-reg_receiver"/>
</dbReference>
<dbReference type="InterPro" id="IPR005467">
    <property type="entry name" value="His_kinase_dom"/>
</dbReference>
<evidence type="ECO:0000259" key="14">
    <source>
        <dbReference type="PROSITE" id="PS50109"/>
    </source>
</evidence>
<evidence type="ECO:0000259" key="15">
    <source>
        <dbReference type="PROSITE" id="PS50110"/>
    </source>
</evidence>
<dbReference type="SMART" id="SM00387">
    <property type="entry name" value="HATPase_c"/>
    <property type="match status" value="1"/>
</dbReference>
<feature type="coiled-coil region" evidence="13">
    <location>
        <begin position="230"/>
        <end position="273"/>
    </location>
</feature>
<dbReference type="CDD" id="cd00156">
    <property type="entry name" value="REC"/>
    <property type="match status" value="1"/>
</dbReference>
<evidence type="ECO:0000256" key="10">
    <source>
        <dbReference type="ARBA" id="ARBA00023012"/>
    </source>
</evidence>
<feature type="domain" description="Histidine kinase" evidence="14">
    <location>
        <begin position="283"/>
        <end position="501"/>
    </location>
</feature>
<evidence type="ECO:0000256" key="4">
    <source>
        <dbReference type="ARBA" id="ARBA00022475"/>
    </source>
</evidence>
<dbReference type="EMBL" id="AP018042">
    <property type="protein sequence ID" value="BAX80054.1"/>
    <property type="molecule type" value="Genomic_DNA"/>
</dbReference>
<dbReference type="FunFam" id="1.10.287.130:FF:000038">
    <property type="entry name" value="Sensory transduction histidine kinase"/>
    <property type="match status" value="1"/>
</dbReference>
<dbReference type="SMART" id="SM00448">
    <property type="entry name" value="REC"/>
    <property type="match status" value="2"/>
</dbReference>
<evidence type="ECO:0000256" key="6">
    <source>
        <dbReference type="ARBA" id="ARBA00022679"/>
    </source>
</evidence>
<evidence type="ECO:0000256" key="7">
    <source>
        <dbReference type="ARBA" id="ARBA00022741"/>
    </source>
</evidence>
<dbReference type="Gene3D" id="3.30.565.10">
    <property type="entry name" value="Histidine kinase-like ATPase, C-terminal domain"/>
    <property type="match status" value="1"/>
</dbReference>
<evidence type="ECO:0000256" key="12">
    <source>
        <dbReference type="PROSITE-ProRule" id="PRU00169"/>
    </source>
</evidence>
<protein>
    <recommendedName>
        <fullName evidence="3">histidine kinase</fullName>
        <ecNumber evidence="3">2.7.13.3</ecNumber>
    </recommendedName>
</protein>
<dbReference type="RefSeq" id="WP_197705729.1">
    <property type="nucleotide sequence ID" value="NZ_AP018042.1"/>
</dbReference>
<dbReference type="SUPFAM" id="SSF52172">
    <property type="entry name" value="CheY-like"/>
    <property type="match status" value="2"/>
</dbReference>
<accession>A0A1Y1CI99</accession>
<dbReference type="Pfam" id="PF02518">
    <property type="entry name" value="HATPase_c"/>
    <property type="match status" value="1"/>
</dbReference>
<evidence type="ECO:0000256" key="9">
    <source>
        <dbReference type="ARBA" id="ARBA00022840"/>
    </source>
</evidence>
<feature type="modified residue" description="4-aspartylphosphate" evidence="12">
    <location>
        <position position="576"/>
    </location>
</feature>
<keyword evidence="11" id="KW-0472">Membrane</keyword>
<evidence type="ECO:0000256" key="8">
    <source>
        <dbReference type="ARBA" id="ARBA00022777"/>
    </source>
</evidence>
<dbReference type="KEGG" id="mbas:ALGA_1679"/>
<dbReference type="PROSITE" id="PS50109">
    <property type="entry name" value="HIS_KIN"/>
    <property type="match status" value="1"/>
</dbReference>
<dbReference type="PROSITE" id="PS50110">
    <property type="entry name" value="RESPONSE_REGULATORY"/>
    <property type="match status" value="2"/>
</dbReference>
<keyword evidence="13" id="KW-0175">Coiled coil</keyword>
<dbReference type="InterPro" id="IPR011006">
    <property type="entry name" value="CheY-like_superfamily"/>
</dbReference>
<dbReference type="CDD" id="cd00082">
    <property type="entry name" value="HisKA"/>
    <property type="match status" value="1"/>
</dbReference>
<reference evidence="16 17" key="1">
    <citation type="journal article" date="2018" name="Mar. Genomics">
        <title>Complete genome sequence of Marinifilaceae bacterium strain SPP2, isolated from the Antarctic marine sediment.</title>
        <authorList>
            <person name="Watanabe M."/>
            <person name="Kojima H."/>
            <person name="Fukui M."/>
        </authorList>
    </citation>
    <scope>NUCLEOTIDE SEQUENCE [LARGE SCALE GENOMIC DNA]</scope>
    <source>
        <strain evidence="16 17">SPP2</strain>
    </source>
</reference>
<feature type="domain" description="Response regulatory" evidence="15">
    <location>
        <begin position="6"/>
        <end position="122"/>
    </location>
</feature>
<keyword evidence="6" id="KW-0808">Transferase</keyword>
<comment type="catalytic activity">
    <reaction evidence="1">
        <text>ATP + protein L-histidine = ADP + protein N-phospho-L-histidine.</text>
        <dbReference type="EC" id="2.7.13.3"/>
    </reaction>
</comment>
<dbReference type="AlphaFoldDB" id="A0A1Y1CI99"/>
<organism evidence="16 17">
    <name type="scientific">Labilibaculum antarcticum</name>
    <dbReference type="NCBI Taxonomy" id="1717717"/>
    <lineage>
        <taxon>Bacteria</taxon>
        <taxon>Pseudomonadati</taxon>
        <taxon>Bacteroidota</taxon>
        <taxon>Bacteroidia</taxon>
        <taxon>Marinilabiliales</taxon>
        <taxon>Marinifilaceae</taxon>
        <taxon>Labilibaculum</taxon>
    </lineage>
</organism>
<keyword evidence="8 16" id="KW-0418">Kinase</keyword>
<dbReference type="FunFam" id="3.30.565.10:FF:000023">
    <property type="entry name" value="PAS domain-containing sensor histidine kinase"/>
    <property type="match status" value="1"/>
</dbReference>
<dbReference type="EC" id="2.7.13.3" evidence="3"/>
<dbReference type="PANTHER" id="PTHR45339">
    <property type="entry name" value="HYBRID SIGNAL TRANSDUCTION HISTIDINE KINASE J"/>
    <property type="match status" value="1"/>
</dbReference>
<gene>
    <name evidence="16" type="ORF">ALGA_1679</name>
</gene>
<dbReference type="GO" id="GO:0005524">
    <property type="term" value="F:ATP binding"/>
    <property type="evidence" value="ECO:0007669"/>
    <property type="project" value="UniProtKB-KW"/>
</dbReference>
<keyword evidence="10" id="KW-0902">Two-component regulatory system</keyword>
<dbReference type="CDD" id="cd16922">
    <property type="entry name" value="HATPase_EvgS-ArcB-TorS-like"/>
    <property type="match status" value="1"/>
</dbReference>
<dbReference type="PANTHER" id="PTHR45339:SF1">
    <property type="entry name" value="HYBRID SIGNAL TRANSDUCTION HISTIDINE KINASE J"/>
    <property type="match status" value="1"/>
</dbReference>
<keyword evidence="4" id="KW-1003">Cell membrane</keyword>
<dbReference type="PRINTS" id="PR00344">
    <property type="entry name" value="BCTRLSENSOR"/>
</dbReference>
<sequence>MDHKIKILHLEDSINDSELIHSIIENSGIEKDYYWVDNENDFIHFLKTKKIDIILSDYSMPGYQGNEALKIASQDYGHIPFIFVSGTIGEDKAIEAMKNGATDYVLKDKLERLVPAIKRAVREYELETKRKNDELELKGKTDLIETQNEEKEKRANELLIANKELLFQNEEKEKRASELVLANKELAFQNEEKEKRASELVLANKELAFQNEEKEKRASELAIANKELLFQNEEKEKRAAELVLANKELAFQNEEKEKRAAELVIAKDHAEESDRLKSAFLANMSHEIRTPMNGILGFAELLKGSGLKDEKQQEYVKIIKNSGNRLLNIINDILDISKIESGFMTVSISEVNINEQMEYVYKLFKHLAKDKGISLSCKNRFPKEKTFINSDKEKLYAILTNLLKNAIKYTDKGTVQFGYEKKENDVEFYVTDTGIGIPTSRCEAIFQRFTQADISDKEARQGAGLGLAIAKEFVVMLGGNIWVESEEGKGSTFYFTLPCKTEIEKHSLEENNLTFEMSLTTKKKLKILIAEDDEESERLLSILIEELGGELIEARTGLEAVEMFRNNPDIDLILMDIRMPEMNGYEATRQIRLFNKEVIIIAQTAFGLLGDRDKAIEAGCNDYISKPIAVNKLLSLIKKYCNKIN</sequence>
<evidence type="ECO:0000256" key="11">
    <source>
        <dbReference type="ARBA" id="ARBA00023136"/>
    </source>
</evidence>
<keyword evidence="9" id="KW-0067">ATP-binding</keyword>
<dbReference type="InterPro" id="IPR036097">
    <property type="entry name" value="HisK_dim/P_sf"/>
</dbReference>
<evidence type="ECO:0000256" key="2">
    <source>
        <dbReference type="ARBA" id="ARBA00004236"/>
    </source>
</evidence>
<evidence type="ECO:0000256" key="13">
    <source>
        <dbReference type="SAM" id="Coils"/>
    </source>
</evidence>
<dbReference type="Gene3D" id="1.10.287.130">
    <property type="match status" value="1"/>
</dbReference>
<dbReference type="SMART" id="SM00388">
    <property type="entry name" value="HisKA"/>
    <property type="match status" value="1"/>
</dbReference>
<comment type="subcellular location">
    <subcellularLocation>
        <location evidence="2">Cell membrane</location>
    </subcellularLocation>
</comment>
<evidence type="ECO:0000313" key="17">
    <source>
        <dbReference type="Proteomes" id="UP000218267"/>
    </source>
</evidence>
<keyword evidence="7" id="KW-0547">Nucleotide-binding</keyword>